<evidence type="ECO:0000313" key="2">
    <source>
        <dbReference type="EMBL" id="KAJ8866449.1"/>
    </source>
</evidence>
<feature type="region of interest" description="Disordered" evidence="1">
    <location>
        <begin position="1"/>
        <end position="20"/>
    </location>
</feature>
<comment type="caution">
    <text evidence="2">The sequence shown here is derived from an EMBL/GenBank/DDBJ whole genome shotgun (WGS) entry which is preliminary data.</text>
</comment>
<gene>
    <name evidence="2" type="ORF">PR048_032292</name>
</gene>
<reference evidence="2 3" key="1">
    <citation type="submission" date="2023-02" db="EMBL/GenBank/DDBJ databases">
        <title>LHISI_Scaffold_Assembly.</title>
        <authorList>
            <person name="Stuart O.P."/>
            <person name="Cleave R."/>
            <person name="Magrath M.J.L."/>
            <person name="Mikheyev A.S."/>
        </authorList>
    </citation>
    <scope>NUCLEOTIDE SEQUENCE [LARGE SCALE GENOMIC DNA]</scope>
    <source>
        <strain evidence="2">Daus_M_001</strain>
        <tissue evidence="2">Leg muscle</tissue>
    </source>
</reference>
<accession>A0ABQ9G1U9</accession>
<dbReference type="Proteomes" id="UP001159363">
    <property type="component" value="Chromosome 15"/>
</dbReference>
<dbReference type="EMBL" id="JARBHB010000016">
    <property type="protein sequence ID" value="KAJ8866449.1"/>
    <property type="molecule type" value="Genomic_DNA"/>
</dbReference>
<protein>
    <submittedName>
        <fullName evidence="2">Uncharacterized protein</fullName>
    </submittedName>
</protein>
<sequence length="426" mass="46055">MTVDRTETSPGTRAAVSEGGEKTILDLSFSSEDMPKERSIAINQAGPPAAGDATAGKILPPGPCSAEVKGTTFLLARLLFAPKRDETAVFAGEENTNWPCDLFCSHYTIAPPPNSFTRNPPTLLALLVRQRVLGSHPNPSVADDPASFGSVGAMLLITGPCCGGQDERRRDEGEETANRLHKGLRVIRVEWQTMLSGRLWRSTDGKGSRRTPDRLGSSRQATDELCVSVAAWPPAHTYSFNFCWQQIKSTKSCAFRGMNPLPLPQVTVGRGRGGLATRMLAFHQGEPGSILGGDTTGFRTSESCRTMPLFGRCFFFSLGVFPFPPALAFRSCSIPTSLHPRRLSIPQCFAVAQTAPINELANFDAAVRVAEGVLGDALVGSEVRRDHGPDSQLHVHLVGVVQERGLVLVSYSEHTHTHHDTSRVSE</sequence>
<proteinExistence type="predicted"/>
<name>A0ABQ9G1U9_9NEOP</name>
<organism evidence="2 3">
    <name type="scientific">Dryococelus australis</name>
    <dbReference type="NCBI Taxonomy" id="614101"/>
    <lineage>
        <taxon>Eukaryota</taxon>
        <taxon>Metazoa</taxon>
        <taxon>Ecdysozoa</taxon>
        <taxon>Arthropoda</taxon>
        <taxon>Hexapoda</taxon>
        <taxon>Insecta</taxon>
        <taxon>Pterygota</taxon>
        <taxon>Neoptera</taxon>
        <taxon>Polyneoptera</taxon>
        <taxon>Phasmatodea</taxon>
        <taxon>Verophasmatodea</taxon>
        <taxon>Anareolatae</taxon>
        <taxon>Phasmatidae</taxon>
        <taxon>Eurycanthinae</taxon>
        <taxon>Dryococelus</taxon>
    </lineage>
</organism>
<evidence type="ECO:0000313" key="3">
    <source>
        <dbReference type="Proteomes" id="UP001159363"/>
    </source>
</evidence>
<evidence type="ECO:0000256" key="1">
    <source>
        <dbReference type="SAM" id="MobiDB-lite"/>
    </source>
</evidence>
<keyword evidence="3" id="KW-1185">Reference proteome</keyword>